<evidence type="ECO:0000256" key="5">
    <source>
        <dbReference type="ARBA" id="ARBA00022692"/>
    </source>
</evidence>
<evidence type="ECO:0000256" key="6">
    <source>
        <dbReference type="ARBA" id="ARBA00022989"/>
    </source>
</evidence>
<evidence type="ECO:0008006" key="12">
    <source>
        <dbReference type="Google" id="ProtNLM"/>
    </source>
</evidence>
<dbReference type="NCBIfam" id="TIGR00912">
    <property type="entry name" value="2A0309"/>
    <property type="match status" value="1"/>
</dbReference>
<evidence type="ECO:0000256" key="2">
    <source>
        <dbReference type="ARBA" id="ARBA00007998"/>
    </source>
</evidence>
<keyword evidence="3" id="KW-0813">Transport</keyword>
<proteinExistence type="inferred from homology"/>
<dbReference type="GO" id="GO:0009847">
    <property type="term" value="P:spore germination"/>
    <property type="evidence" value="ECO:0007669"/>
    <property type="project" value="InterPro"/>
</dbReference>
<dbReference type="EMBL" id="CP046457">
    <property type="protein sequence ID" value="QGU00531.1"/>
    <property type="molecule type" value="Genomic_DNA"/>
</dbReference>
<reference evidence="11" key="1">
    <citation type="journal article" date="2019" name="Microbiology">
        <title>Complete Genome Sequence of an Uncultured Bacterium of the Candidate Phylum Bipolaricaulota.</title>
        <authorList>
            <person name="Kadnikov V.V."/>
            <person name="Mardanov A.V."/>
            <person name="Beletsky A.V."/>
            <person name="Frank Y.A."/>
            <person name="Karnachuk O.V."/>
            <person name="Ravin N.V."/>
        </authorList>
    </citation>
    <scope>NUCLEOTIDE SEQUENCE [LARGE SCALE GENOMIC DNA]</scope>
</reference>
<protein>
    <recommendedName>
        <fullName evidence="12">Spore germination protein GerKB</fullName>
    </recommendedName>
</protein>
<name>A0A6I6DMW1_9FIRM</name>
<keyword evidence="4" id="KW-0309">Germination</keyword>
<evidence type="ECO:0000313" key="11">
    <source>
        <dbReference type="Proteomes" id="UP000426444"/>
    </source>
</evidence>
<keyword evidence="6 9" id="KW-1133">Transmembrane helix</keyword>
<dbReference type="Proteomes" id="UP000426444">
    <property type="component" value="Chromosome"/>
</dbReference>
<accession>A0A6I6DMW1</accession>
<feature type="transmembrane region" description="Helical" evidence="9">
    <location>
        <begin position="215"/>
        <end position="246"/>
    </location>
</feature>
<evidence type="ECO:0000313" key="10">
    <source>
        <dbReference type="EMBL" id="QGU00531.1"/>
    </source>
</evidence>
<feature type="transmembrane region" description="Helical" evidence="9">
    <location>
        <begin position="302"/>
        <end position="319"/>
    </location>
</feature>
<dbReference type="AlphaFoldDB" id="A0A6I6DMW1"/>
<dbReference type="InterPro" id="IPR004761">
    <property type="entry name" value="Spore_GerAB"/>
</dbReference>
<sequence length="384" mass="42700">MTKISNFQLYCMLVLLSLPISFLVVPKQLALIIGHSGWLAVIASFFGALILIYAFVFILRKSTRPFPLMLEDHLGMVIGKILSIIYIFIFLLCTIINLRTFLDFVASVVLPLVPISVYIGLMVFVSFYAIKTGLEAFSRISEIIVMLGIPATLLILFLSINEGVDFGGLLPVFYIDPIDFAHGTYISIMCFSSLFAVLTLGFFSEAREKISSVLVWVLITHVVIITLTTAILLMLLGPFTTGVLTFPTFSLVRHITVAGFIQGVDFIFIAIWIAGISGAITIQWFVFCYIIQQTFRLKDYRFIAAPSSLIIGFYTVMLTPNIVELIMIRQYVLPVVAGIFFIGFPLLFALGLMFKGDPDPSVGTGLRNDPNEVQNTENHEVVNS</sequence>
<keyword evidence="5 9" id="KW-0812">Transmembrane</keyword>
<evidence type="ECO:0000256" key="9">
    <source>
        <dbReference type="SAM" id="Phobius"/>
    </source>
</evidence>
<dbReference type="RefSeq" id="WP_156204304.1">
    <property type="nucleotide sequence ID" value="NZ_CP046457.1"/>
</dbReference>
<feature type="transmembrane region" description="Helical" evidence="9">
    <location>
        <begin position="37"/>
        <end position="56"/>
    </location>
</feature>
<feature type="transmembrane region" description="Helical" evidence="9">
    <location>
        <begin position="142"/>
        <end position="160"/>
    </location>
</feature>
<feature type="transmembrane region" description="Helical" evidence="9">
    <location>
        <begin position="266"/>
        <end position="290"/>
    </location>
</feature>
<dbReference type="PANTHER" id="PTHR34975">
    <property type="entry name" value="SPORE GERMINATION PROTEIN A2"/>
    <property type="match status" value="1"/>
</dbReference>
<dbReference type="Pfam" id="PF03845">
    <property type="entry name" value="Spore_permease"/>
    <property type="match status" value="1"/>
</dbReference>
<gene>
    <name evidence="10" type="ORF">SYNTR_1937</name>
</gene>
<feature type="transmembrane region" description="Helical" evidence="9">
    <location>
        <begin position="180"/>
        <end position="203"/>
    </location>
</feature>
<evidence type="ECO:0000256" key="8">
    <source>
        <dbReference type="SAM" id="MobiDB-lite"/>
    </source>
</evidence>
<feature type="transmembrane region" description="Helical" evidence="9">
    <location>
        <begin position="7"/>
        <end position="25"/>
    </location>
</feature>
<keyword evidence="11" id="KW-1185">Reference proteome</keyword>
<comment type="subcellular location">
    <subcellularLocation>
        <location evidence="1">Membrane</location>
        <topology evidence="1">Multi-pass membrane protein</topology>
    </subcellularLocation>
</comment>
<dbReference type="GO" id="GO:0016020">
    <property type="term" value="C:membrane"/>
    <property type="evidence" value="ECO:0007669"/>
    <property type="project" value="UniProtKB-SubCell"/>
</dbReference>
<dbReference type="PANTHER" id="PTHR34975:SF2">
    <property type="entry name" value="SPORE GERMINATION PROTEIN A2"/>
    <property type="match status" value="1"/>
</dbReference>
<comment type="similarity">
    <text evidence="2">Belongs to the amino acid-polyamine-organocation (APC) superfamily. Spore germination protein (SGP) (TC 2.A.3.9) family.</text>
</comment>
<feature type="transmembrane region" description="Helical" evidence="9">
    <location>
        <begin position="77"/>
        <end position="98"/>
    </location>
</feature>
<feature type="region of interest" description="Disordered" evidence="8">
    <location>
        <begin position="365"/>
        <end position="384"/>
    </location>
</feature>
<dbReference type="KEGG" id="salq:SYNTR_1937"/>
<organism evidence="10 11">
    <name type="scientific">Candidatus Syntrophocurvum alkaliphilum</name>
    <dbReference type="NCBI Taxonomy" id="2293317"/>
    <lineage>
        <taxon>Bacteria</taxon>
        <taxon>Bacillati</taxon>
        <taxon>Bacillota</taxon>
        <taxon>Clostridia</taxon>
        <taxon>Eubacteriales</taxon>
        <taxon>Syntrophomonadaceae</taxon>
        <taxon>Candidatus Syntrophocurvum</taxon>
    </lineage>
</organism>
<evidence type="ECO:0000256" key="4">
    <source>
        <dbReference type="ARBA" id="ARBA00022544"/>
    </source>
</evidence>
<evidence type="ECO:0000256" key="7">
    <source>
        <dbReference type="ARBA" id="ARBA00023136"/>
    </source>
</evidence>
<keyword evidence="7 9" id="KW-0472">Membrane</keyword>
<dbReference type="OrthoDB" id="1675410at2"/>
<evidence type="ECO:0000256" key="3">
    <source>
        <dbReference type="ARBA" id="ARBA00022448"/>
    </source>
</evidence>
<evidence type="ECO:0000256" key="1">
    <source>
        <dbReference type="ARBA" id="ARBA00004141"/>
    </source>
</evidence>
<feature type="transmembrane region" description="Helical" evidence="9">
    <location>
        <begin position="331"/>
        <end position="354"/>
    </location>
</feature>
<feature type="transmembrane region" description="Helical" evidence="9">
    <location>
        <begin position="104"/>
        <end position="130"/>
    </location>
</feature>